<name>A0A8J8SIN0_9FIRM</name>
<sequence length="79" mass="9274">MKKKSAASKRASQYPNRDDSWLCTFKYMPVSGIGLEEGVHRRDPNSIIKVNEKYYVYYTKSVGPSFRNEKDESWKYISI</sequence>
<dbReference type="EMBL" id="CP058649">
    <property type="protein sequence ID" value="QUI24776.1"/>
    <property type="molecule type" value="Genomic_DNA"/>
</dbReference>
<organism evidence="1 2">
    <name type="scientific">Vallitalea pronyensis</name>
    <dbReference type="NCBI Taxonomy" id="1348613"/>
    <lineage>
        <taxon>Bacteria</taxon>
        <taxon>Bacillati</taxon>
        <taxon>Bacillota</taxon>
        <taxon>Clostridia</taxon>
        <taxon>Lachnospirales</taxon>
        <taxon>Vallitaleaceae</taxon>
        <taxon>Vallitalea</taxon>
    </lineage>
</organism>
<dbReference type="Gene3D" id="2.115.10.20">
    <property type="entry name" value="Glycosyl hydrolase domain, family 43"/>
    <property type="match status" value="1"/>
</dbReference>
<dbReference type="KEGG" id="vpy:HZI73_21815"/>
<dbReference type="Proteomes" id="UP000683246">
    <property type="component" value="Chromosome"/>
</dbReference>
<dbReference type="RefSeq" id="WP_212695472.1">
    <property type="nucleotide sequence ID" value="NZ_CP058649.1"/>
</dbReference>
<evidence type="ECO:0000313" key="1">
    <source>
        <dbReference type="EMBL" id="QUI24776.1"/>
    </source>
</evidence>
<dbReference type="InterPro" id="IPR023296">
    <property type="entry name" value="Glyco_hydro_beta-prop_sf"/>
</dbReference>
<reference evidence="1" key="1">
    <citation type="submission" date="2020-07" db="EMBL/GenBank/DDBJ databases">
        <title>Vallitalea pronyensis genome.</title>
        <authorList>
            <person name="Postec A."/>
        </authorList>
    </citation>
    <scope>NUCLEOTIDE SEQUENCE</scope>
    <source>
        <strain evidence="1">FatNI3</strain>
    </source>
</reference>
<dbReference type="AlphaFoldDB" id="A0A8J8SIN0"/>
<keyword evidence="2" id="KW-1185">Reference proteome</keyword>
<gene>
    <name evidence="1" type="ORF">HZI73_21815</name>
</gene>
<accession>A0A8J8SIN0</accession>
<evidence type="ECO:0000313" key="2">
    <source>
        <dbReference type="Proteomes" id="UP000683246"/>
    </source>
</evidence>
<protein>
    <submittedName>
        <fullName evidence="1">Uncharacterized protein</fullName>
    </submittedName>
</protein>
<proteinExistence type="predicted"/>